<evidence type="ECO:0000313" key="1">
    <source>
        <dbReference type="EMBL" id="MCJ8013383.1"/>
    </source>
</evidence>
<gene>
    <name evidence="1" type="ORF">MUG84_16765</name>
</gene>
<dbReference type="AlphaFoldDB" id="A0A9X2B748"/>
<protein>
    <submittedName>
        <fullName evidence="1">Uncharacterized protein</fullName>
    </submittedName>
</protein>
<dbReference type="Proteomes" id="UP001139347">
    <property type="component" value="Unassembled WGS sequence"/>
</dbReference>
<keyword evidence="2" id="KW-1185">Reference proteome</keyword>
<dbReference type="EMBL" id="JALIRP010000006">
    <property type="protein sequence ID" value="MCJ8013383.1"/>
    <property type="molecule type" value="Genomic_DNA"/>
</dbReference>
<comment type="caution">
    <text evidence="1">The sequence shown here is derived from an EMBL/GenBank/DDBJ whole genome shotgun (WGS) entry which is preliminary data.</text>
</comment>
<organism evidence="1 2">
    <name type="scientific">Paenibacillus mangrovi</name>
    <dbReference type="NCBI Taxonomy" id="2931978"/>
    <lineage>
        <taxon>Bacteria</taxon>
        <taxon>Bacillati</taxon>
        <taxon>Bacillota</taxon>
        <taxon>Bacilli</taxon>
        <taxon>Bacillales</taxon>
        <taxon>Paenibacillaceae</taxon>
        <taxon>Paenibacillus</taxon>
    </lineage>
</organism>
<proteinExistence type="predicted"/>
<reference evidence="1" key="1">
    <citation type="submission" date="2022-04" db="EMBL/GenBank/DDBJ databases">
        <title>Paenibacillus mangrovi sp. nov., a novel endophytic bacterium isolated from bark of Kandelia candel.</title>
        <authorList>
            <person name="Tuo L."/>
        </authorList>
    </citation>
    <scope>NUCLEOTIDE SEQUENCE</scope>
    <source>
        <strain evidence="1">KQZ6P-2</strain>
    </source>
</reference>
<dbReference type="RefSeq" id="WP_244726702.1">
    <property type="nucleotide sequence ID" value="NZ_JALIRP010000006.1"/>
</dbReference>
<evidence type="ECO:0000313" key="2">
    <source>
        <dbReference type="Proteomes" id="UP001139347"/>
    </source>
</evidence>
<sequence length="86" mass="10107">MGQLKVRFTIEHRDAQNSFTSLSDLKQHSFSDLVLRRLYDFENQLRRAAADVWLHQRLGKDNRFNLQVAMVQEGLTLELTEYTPKA</sequence>
<name>A0A9X2B748_9BACL</name>
<accession>A0A9X2B748</accession>